<keyword evidence="4 11" id="KW-0963">Cytoplasm</keyword>
<dbReference type="PROSITE" id="PS51900">
    <property type="entry name" value="CB"/>
    <property type="match status" value="1"/>
</dbReference>
<dbReference type="NCBIfam" id="NF001399">
    <property type="entry name" value="PRK00283.1"/>
    <property type="match status" value="1"/>
</dbReference>
<dbReference type="Proteomes" id="UP001378188">
    <property type="component" value="Unassembled WGS sequence"/>
</dbReference>
<keyword evidence="5 11" id="KW-0132">Cell division</keyword>
<dbReference type="SUPFAM" id="SSF56349">
    <property type="entry name" value="DNA breaking-rejoining enzymes"/>
    <property type="match status" value="1"/>
</dbReference>
<feature type="active site" evidence="11">
    <location>
        <position position="286"/>
    </location>
</feature>
<dbReference type="GO" id="GO:0051301">
    <property type="term" value="P:cell division"/>
    <property type="evidence" value="ECO:0007669"/>
    <property type="project" value="UniProtKB-KW"/>
</dbReference>
<dbReference type="InterPro" id="IPR011010">
    <property type="entry name" value="DNA_brk_join_enz"/>
</dbReference>
<dbReference type="InterPro" id="IPR013762">
    <property type="entry name" value="Integrase-like_cat_sf"/>
</dbReference>
<dbReference type="HAMAP" id="MF_01808">
    <property type="entry name" value="Recomb_XerC_XerD"/>
    <property type="match status" value="1"/>
</dbReference>
<keyword evidence="7 11" id="KW-0229">DNA integration</keyword>
<name>A0AAW9RAH8_9HYPH</name>
<organism evidence="15 16">
    <name type="scientific">Microbaculum marinum</name>
    <dbReference type="NCBI Taxonomy" id="1764581"/>
    <lineage>
        <taxon>Bacteria</taxon>
        <taxon>Pseudomonadati</taxon>
        <taxon>Pseudomonadota</taxon>
        <taxon>Alphaproteobacteria</taxon>
        <taxon>Hyphomicrobiales</taxon>
        <taxon>Tepidamorphaceae</taxon>
        <taxon>Microbaculum</taxon>
    </lineage>
</organism>
<feature type="active site" evidence="11">
    <location>
        <position position="166"/>
    </location>
</feature>
<dbReference type="PANTHER" id="PTHR30349">
    <property type="entry name" value="PHAGE INTEGRASE-RELATED"/>
    <property type="match status" value="1"/>
</dbReference>
<evidence type="ECO:0000256" key="1">
    <source>
        <dbReference type="ARBA" id="ARBA00004496"/>
    </source>
</evidence>
<comment type="caution">
    <text evidence="15">The sequence shown here is derived from an EMBL/GenBank/DDBJ whole genome shotgun (WGS) entry which is preliminary data.</text>
</comment>
<comment type="subcellular location">
    <subcellularLocation>
        <location evidence="1 11">Cytoplasm</location>
    </subcellularLocation>
</comment>
<dbReference type="InterPro" id="IPR011932">
    <property type="entry name" value="Recomb_XerD"/>
</dbReference>
<keyword evidence="16" id="KW-1185">Reference proteome</keyword>
<feature type="domain" description="Core-binding (CB)" evidence="14">
    <location>
        <begin position="10"/>
        <end position="95"/>
    </location>
</feature>
<keyword evidence="9 11" id="KW-0233">DNA recombination</keyword>
<evidence type="ECO:0000256" key="9">
    <source>
        <dbReference type="ARBA" id="ARBA00023172"/>
    </source>
</evidence>
<evidence type="ECO:0000256" key="11">
    <source>
        <dbReference type="HAMAP-Rule" id="MF_01807"/>
    </source>
</evidence>
<evidence type="ECO:0000259" key="14">
    <source>
        <dbReference type="PROSITE" id="PS51900"/>
    </source>
</evidence>
<dbReference type="GO" id="GO:0005737">
    <property type="term" value="C:cytoplasm"/>
    <property type="evidence" value="ECO:0007669"/>
    <property type="project" value="UniProtKB-SubCell"/>
</dbReference>
<protein>
    <recommendedName>
        <fullName evidence="3 11">Tyrosine recombinase XerD</fullName>
    </recommendedName>
</protein>
<dbReference type="GO" id="GO:0007059">
    <property type="term" value="P:chromosome segregation"/>
    <property type="evidence" value="ECO:0007669"/>
    <property type="project" value="UniProtKB-UniRule"/>
</dbReference>
<dbReference type="GO" id="GO:0006313">
    <property type="term" value="P:DNA transposition"/>
    <property type="evidence" value="ECO:0007669"/>
    <property type="project" value="UniProtKB-UniRule"/>
</dbReference>
<dbReference type="RefSeq" id="WP_340328044.1">
    <property type="nucleotide sequence ID" value="NZ_JAZHOF010000001.1"/>
</dbReference>
<keyword evidence="6 11" id="KW-0159">Chromosome partition</keyword>
<dbReference type="GO" id="GO:0003677">
    <property type="term" value="F:DNA binding"/>
    <property type="evidence" value="ECO:0007669"/>
    <property type="project" value="UniProtKB-UniRule"/>
</dbReference>
<dbReference type="HAMAP" id="MF_01807">
    <property type="entry name" value="Recomb_XerD"/>
    <property type="match status" value="1"/>
</dbReference>
<proteinExistence type="inferred from homology"/>
<comment type="subunit">
    <text evidence="11">Forms a cyclic heterotetrameric complex composed of two molecules of XerC and two molecules of XerD.</text>
</comment>
<keyword evidence="8 11" id="KW-0238">DNA-binding</keyword>
<feature type="active site" evidence="11">
    <location>
        <position position="263"/>
    </location>
</feature>
<feature type="active site" description="O-(3'-phospho-DNA)-tyrosine intermediate" evidence="11">
    <location>
        <position position="295"/>
    </location>
</feature>
<evidence type="ECO:0000256" key="8">
    <source>
        <dbReference type="ARBA" id="ARBA00023125"/>
    </source>
</evidence>
<dbReference type="InterPro" id="IPR050090">
    <property type="entry name" value="Tyrosine_recombinase_XerCD"/>
</dbReference>
<dbReference type="Pfam" id="PF02899">
    <property type="entry name" value="Phage_int_SAM_1"/>
    <property type="match status" value="1"/>
</dbReference>
<evidence type="ECO:0000256" key="4">
    <source>
        <dbReference type="ARBA" id="ARBA00022490"/>
    </source>
</evidence>
<comment type="similarity">
    <text evidence="2 11">Belongs to the 'phage' integrase family. XerD subfamily.</text>
</comment>
<evidence type="ECO:0000313" key="16">
    <source>
        <dbReference type="Proteomes" id="UP001378188"/>
    </source>
</evidence>
<feature type="active site" evidence="11">
    <location>
        <position position="190"/>
    </location>
</feature>
<dbReference type="Gene3D" id="1.10.150.130">
    <property type="match status" value="1"/>
</dbReference>
<evidence type="ECO:0000256" key="5">
    <source>
        <dbReference type="ARBA" id="ARBA00022618"/>
    </source>
</evidence>
<evidence type="ECO:0000259" key="13">
    <source>
        <dbReference type="PROSITE" id="PS51898"/>
    </source>
</evidence>
<sequence length="334" mass="36503">MTAAKATSWKTRGALIEAFLEMIAAERLAAGNTLESYRRDLDDFAGFARGRGTDVSAASADLIRAYLGDMEERGFAPTSQQRRLSALRQFHRFLVESGARGDDPTQTLEGPRRGRPLPKVLSQRDVEALLDRASAEAADETAPALRRIRAIRMRCLLELLYATGLRVSELVALPASAARGERAMLAVVGKGGRERLVPLTEAARGALAVWDEAKRQRSLLGRWLFPADSDSGYLTRQAFARDLKSLAARAGLPASKISPHVLRHAFASHLLENGADLRVVQQLLGHADISTTQIYTHVLEDRLRQVVDEHHPMARAVPAGNDRSDSDDERGGTG</sequence>
<dbReference type="GO" id="GO:0009037">
    <property type="term" value="F:tyrosine-based site-specific recombinase activity"/>
    <property type="evidence" value="ECO:0007669"/>
    <property type="project" value="UniProtKB-UniRule"/>
</dbReference>
<feature type="domain" description="Tyr recombinase" evidence="13">
    <location>
        <begin position="116"/>
        <end position="308"/>
    </location>
</feature>
<reference evidence="15 16" key="1">
    <citation type="submission" date="2024-02" db="EMBL/GenBank/DDBJ databases">
        <title>Genome analysis and characterization of Microbaculum marinisediminis sp. nov., isolated from marine sediment.</title>
        <authorList>
            <person name="Du Z.-J."/>
            <person name="Ye Y.-Q."/>
            <person name="Zhang Z.-R."/>
            <person name="Yuan S.-M."/>
            <person name="Zhang X.-Y."/>
        </authorList>
    </citation>
    <scope>NUCLEOTIDE SEQUENCE [LARGE SCALE GENOMIC DNA]</scope>
    <source>
        <strain evidence="15 16">SDUM1044001</strain>
    </source>
</reference>
<dbReference type="PANTHER" id="PTHR30349:SF90">
    <property type="entry name" value="TYROSINE RECOMBINASE XERD"/>
    <property type="match status" value="1"/>
</dbReference>
<feature type="active site" evidence="11">
    <location>
        <position position="260"/>
    </location>
</feature>
<evidence type="ECO:0000256" key="6">
    <source>
        <dbReference type="ARBA" id="ARBA00022829"/>
    </source>
</evidence>
<dbReference type="InterPro" id="IPR002104">
    <property type="entry name" value="Integrase_catalytic"/>
</dbReference>
<comment type="function">
    <text evidence="11">Site-specific tyrosine recombinase, which acts by catalyzing the cutting and rejoining of the recombining DNA molecules. The XerC-XerD complex is essential to convert dimers of the bacterial chromosome into monomers to permit their segregation at cell division. It also contributes to the segregational stability of plasmids.</text>
</comment>
<evidence type="ECO:0000256" key="3">
    <source>
        <dbReference type="ARBA" id="ARBA00015810"/>
    </source>
</evidence>
<evidence type="ECO:0000256" key="2">
    <source>
        <dbReference type="ARBA" id="ARBA00010450"/>
    </source>
</evidence>
<evidence type="ECO:0000313" key="15">
    <source>
        <dbReference type="EMBL" id="MEJ8570314.1"/>
    </source>
</evidence>
<accession>A0AAW9RAH8</accession>
<dbReference type="Pfam" id="PF00589">
    <property type="entry name" value="Phage_integrase"/>
    <property type="match status" value="1"/>
</dbReference>
<dbReference type="InterPro" id="IPR004107">
    <property type="entry name" value="Integrase_SAM-like_N"/>
</dbReference>
<keyword evidence="10 11" id="KW-0131">Cell cycle</keyword>
<evidence type="ECO:0000256" key="12">
    <source>
        <dbReference type="SAM" id="MobiDB-lite"/>
    </source>
</evidence>
<dbReference type="InterPro" id="IPR044068">
    <property type="entry name" value="CB"/>
</dbReference>
<evidence type="ECO:0000256" key="10">
    <source>
        <dbReference type="ARBA" id="ARBA00023306"/>
    </source>
</evidence>
<dbReference type="Gene3D" id="1.10.443.10">
    <property type="entry name" value="Intergrase catalytic core"/>
    <property type="match status" value="1"/>
</dbReference>
<dbReference type="PROSITE" id="PS51898">
    <property type="entry name" value="TYR_RECOMBINASE"/>
    <property type="match status" value="1"/>
</dbReference>
<dbReference type="AlphaFoldDB" id="A0AAW9RAH8"/>
<evidence type="ECO:0000256" key="7">
    <source>
        <dbReference type="ARBA" id="ARBA00022908"/>
    </source>
</evidence>
<gene>
    <name evidence="11" type="primary">xerD</name>
    <name evidence="15" type="ORF">V3328_02420</name>
</gene>
<feature type="region of interest" description="Disordered" evidence="12">
    <location>
        <begin position="313"/>
        <end position="334"/>
    </location>
</feature>
<dbReference type="InterPro" id="IPR023009">
    <property type="entry name" value="Tyrosine_recombinase_XerC/XerD"/>
</dbReference>
<dbReference type="EMBL" id="JAZHOF010000001">
    <property type="protein sequence ID" value="MEJ8570314.1"/>
    <property type="molecule type" value="Genomic_DNA"/>
</dbReference>
<dbReference type="InterPro" id="IPR010998">
    <property type="entry name" value="Integrase_recombinase_N"/>
</dbReference>